<dbReference type="OrthoDB" id="177752at2"/>
<comment type="caution">
    <text evidence="3">The sequence shown here is derived from an EMBL/GenBank/DDBJ whole genome shotgun (WGS) entry which is preliminary data.</text>
</comment>
<evidence type="ECO:0008006" key="5">
    <source>
        <dbReference type="Google" id="ProtNLM"/>
    </source>
</evidence>
<feature type="signal peptide" evidence="2">
    <location>
        <begin position="1"/>
        <end position="30"/>
    </location>
</feature>
<feature type="chain" id="PRO_5016885431" description="DUF3352 domain-containing protein" evidence="2">
    <location>
        <begin position="31"/>
        <end position="630"/>
    </location>
</feature>
<evidence type="ECO:0000313" key="4">
    <source>
        <dbReference type="Proteomes" id="UP000253426"/>
    </source>
</evidence>
<dbReference type="EMBL" id="QNRR01000003">
    <property type="protein sequence ID" value="RBP45159.1"/>
    <property type="molecule type" value="Genomic_DNA"/>
</dbReference>
<organism evidence="3 4">
    <name type="scientific">Roseimicrobium gellanilyticum</name>
    <dbReference type="NCBI Taxonomy" id="748857"/>
    <lineage>
        <taxon>Bacteria</taxon>
        <taxon>Pseudomonadati</taxon>
        <taxon>Verrucomicrobiota</taxon>
        <taxon>Verrucomicrobiia</taxon>
        <taxon>Verrucomicrobiales</taxon>
        <taxon>Verrucomicrobiaceae</taxon>
        <taxon>Roseimicrobium</taxon>
    </lineage>
</organism>
<feature type="compositionally biased region" description="Acidic residues" evidence="1">
    <location>
        <begin position="574"/>
        <end position="588"/>
    </location>
</feature>
<keyword evidence="4" id="KW-1185">Reference proteome</keyword>
<evidence type="ECO:0000256" key="2">
    <source>
        <dbReference type="SAM" id="SignalP"/>
    </source>
</evidence>
<sequence length="630" mass="68252">MKARRHFSLRTLGQSLLTGAFFAISVAAQGAGKVEDWVKLLPESAVVVIGIKDTPEFVKDWDGSGAGRFMEDEAVKRWMAPMYKNGEAPWDKFFKEGTGESLRESSALYSGAAVAGFILESPEDFESDDTRLVAISDIAGNENKLAESRAKQIEAYKKDEYPDAVLKSKEIDGVQVSYISDGDDEDAWWIEAWAVVNGLLLEASDEELITDLIARVKAAQGEHPAAAHFARLAEIRGSEADITIYGHLDPLFAMAKERFEEEAGDQPSPITPQGVFDALGVGELHAVAACIELNDQHARGDVVLFHDEKPQGIIPALIRGTGTDVPQPAFIPADVDAATVNRASLGNIYDTLFKSLAKLGPMAMMLTGQLEGLEKQAGINIRNDLLGSLDDVYLEMSKVSPSAEGPLPEQNQVSAFKLKNRDRFQSSFDALWKLIGNGFGVFEETEYEGHKIFMMKPSLTGGQKTVGTPSLNFGYVITDEYVFMVQGTPDLLHKVLGRLKNSPAGTSLWEQPQSQAALAALPKGFTAMGLSSGSAILRTLLTTMSRAQSMVPNVKAEEKSAKKGPKSKPGAAAEVDEGEVTEDGDESIFDPNAAPPDEIFERYFGVGASAVYPLTDATQFIYISQPAEKK</sequence>
<keyword evidence="2" id="KW-0732">Signal</keyword>
<name>A0A366HQN2_9BACT</name>
<dbReference type="Proteomes" id="UP000253426">
    <property type="component" value="Unassembled WGS sequence"/>
</dbReference>
<accession>A0A366HQN2</accession>
<gene>
    <name evidence="3" type="ORF">DES53_103156</name>
</gene>
<evidence type="ECO:0000313" key="3">
    <source>
        <dbReference type="EMBL" id="RBP45159.1"/>
    </source>
</evidence>
<dbReference type="RefSeq" id="WP_147263337.1">
    <property type="nucleotide sequence ID" value="NZ_QNRR01000003.1"/>
</dbReference>
<proteinExistence type="predicted"/>
<protein>
    <recommendedName>
        <fullName evidence="5">DUF3352 domain-containing protein</fullName>
    </recommendedName>
</protein>
<feature type="region of interest" description="Disordered" evidence="1">
    <location>
        <begin position="551"/>
        <end position="596"/>
    </location>
</feature>
<reference evidence="3 4" key="1">
    <citation type="submission" date="2018-06" db="EMBL/GenBank/DDBJ databases">
        <title>Genomic Encyclopedia of Type Strains, Phase IV (KMG-IV): sequencing the most valuable type-strain genomes for metagenomic binning, comparative biology and taxonomic classification.</title>
        <authorList>
            <person name="Goeker M."/>
        </authorList>
    </citation>
    <scope>NUCLEOTIDE SEQUENCE [LARGE SCALE GENOMIC DNA]</scope>
    <source>
        <strain evidence="3 4">DSM 25532</strain>
    </source>
</reference>
<evidence type="ECO:0000256" key="1">
    <source>
        <dbReference type="SAM" id="MobiDB-lite"/>
    </source>
</evidence>
<dbReference type="AlphaFoldDB" id="A0A366HQN2"/>